<reference evidence="1" key="2">
    <citation type="submission" date="2020-11" db="EMBL/GenBank/DDBJ databases">
        <authorList>
            <person name="McCartney M.A."/>
            <person name="Auch B."/>
            <person name="Kono T."/>
            <person name="Mallez S."/>
            <person name="Becker A."/>
            <person name="Gohl D.M."/>
            <person name="Silverstein K.A.T."/>
            <person name="Koren S."/>
            <person name="Bechman K.B."/>
            <person name="Herman A."/>
            <person name="Abrahante J.E."/>
            <person name="Garbe J."/>
        </authorList>
    </citation>
    <scope>NUCLEOTIDE SEQUENCE</scope>
    <source>
        <strain evidence="1">Duluth1</strain>
        <tissue evidence="1">Whole animal</tissue>
    </source>
</reference>
<accession>A0A9D4EZU3</accession>
<comment type="caution">
    <text evidence="1">The sequence shown here is derived from an EMBL/GenBank/DDBJ whole genome shotgun (WGS) entry which is preliminary data.</text>
</comment>
<gene>
    <name evidence="1" type="ORF">DPMN_167992</name>
</gene>
<dbReference type="Proteomes" id="UP000828390">
    <property type="component" value="Unassembled WGS sequence"/>
</dbReference>
<dbReference type="EMBL" id="JAIWYP010000008">
    <property type="protein sequence ID" value="KAH3789804.1"/>
    <property type="molecule type" value="Genomic_DNA"/>
</dbReference>
<proteinExistence type="predicted"/>
<organism evidence="1 2">
    <name type="scientific">Dreissena polymorpha</name>
    <name type="common">Zebra mussel</name>
    <name type="synonym">Mytilus polymorpha</name>
    <dbReference type="NCBI Taxonomy" id="45954"/>
    <lineage>
        <taxon>Eukaryota</taxon>
        <taxon>Metazoa</taxon>
        <taxon>Spiralia</taxon>
        <taxon>Lophotrochozoa</taxon>
        <taxon>Mollusca</taxon>
        <taxon>Bivalvia</taxon>
        <taxon>Autobranchia</taxon>
        <taxon>Heteroconchia</taxon>
        <taxon>Euheterodonta</taxon>
        <taxon>Imparidentia</taxon>
        <taxon>Neoheterodontei</taxon>
        <taxon>Myida</taxon>
        <taxon>Dreissenoidea</taxon>
        <taxon>Dreissenidae</taxon>
        <taxon>Dreissena</taxon>
    </lineage>
</organism>
<keyword evidence="2" id="KW-1185">Reference proteome</keyword>
<sequence length="90" mass="10306">MPSIVTLKSVGLDIHVCMPDAQIYNDFELCELLEQSGIGFPPPCPLLNDDQNQDIPYFILVDDVFELHGFNILIFRPRESCQTVQQLNWP</sequence>
<reference evidence="1" key="1">
    <citation type="journal article" date="2019" name="bioRxiv">
        <title>The Genome of the Zebra Mussel, Dreissena polymorpha: A Resource for Invasive Species Research.</title>
        <authorList>
            <person name="McCartney M.A."/>
            <person name="Auch B."/>
            <person name="Kono T."/>
            <person name="Mallez S."/>
            <person name="Zhang Y."/>
            <person name="Obille A."/>
            <person name="Becker A."/>
            <person name="Abrahante J.E."/>
            <person name="Garbe J."/>
            <person name="Badalamenti J.P."/>
            <person name="Herman A."/>
            <person name="Mangelson H."/>
            <person name="Liachko I."/>
            <person name="Sullivan S."/>
            <person name="Sone E.D."/>
            <person name="Koren S."/>
            <person name="Silverstein K.A.T."/>
            <person name="Beckman K.B."/>
            <person name="Gohl D.M."/>
        </authorList>
    </citation>
    <scope>NUCLEOTIDE SEQUENCE</scope>
    <source>
        <strain evidence="1">Duluth1</strain>
        <tissue evidence="1">Whole animal</tissue>
    </source>
</reference>
<dbReference type="AlphaFoldDB" id="A0A9D4EZU3"/>
<protein>
    <submittedName>
        <fullName evidence="1">Uncharacterized protein</fullName>
    </submittedName>
</protein>
<name>A0A9D4EZU3_DREPO</name>
<evidence type="ECO:0000313" key="2">
    <source>
        <dbReference type="Proteomes" id="UP000828390"/>
    </source>
</evidence>
<evidence type="ECO:0000313" key="1">
    <source>
        <dbReference type="EMBL" id="KAH3789804.1"/>
    </source>
</evidence>